<feature type="transmembrane region" description="Helical" evidence="8">
    <location>
        <begin position="1763"/>
        <end position="1784"/>
    </location>
</feature>
<feature type="transmembrane region" description="Helical" evidence="8">
    <location>
        <begin position="1704"/>
        <end position="1725"/>
    </location>
</feature>
<comment type="subcellular location">
    <subcellularLocation>
        <location evidence="1">Membrane</location>
        <topology evidence="1">Multi-pass membrane protein</topology>
    </subcellularLocation>
</comment>
<feature type="transmembrane region" description="Helical" evidence="8">
    <location>
        <begin position="1737"/>
        <end position="1754"/>
    </location>
</feature>
<evidence type="ECO:0000259" key="9">
    <source>
        <dbReference type="PROSITE" id="PS50125"/>
    </source>
</evidence>
<feature type="transmembrane region" description="Helical" evidence="8">
    <location>
        <begin position="1213"/>
        <end position="1233"/>
    </location>
</feature>
<proteinExistence type="predicted"/>
<feature type="transmembrane region" description="Helical" evidence="8">
    <location>
        <begin position="1317"/>
        <end position="1334"/>
    </location>
</feature>
<keyword evidence="6 8" id="KW-0472">Membrane</keyword>
<dbReference type="Pfam" id="PF16212">
    <property type="entry name" value="PhoLip_ATPase_C"/>
    <property type="match status" value="1"/>
</dbReference>
<dbReference type="InterPro" id="IPR023298">
    <property type="entry name" value="ATPase_P-typ_TM_dom_sf"/>
</dbReference>
<feature type="region of interest" description="Disordered" evidence="7">
    <location>
        <begin position="1597"/>
        <end position="1646"/>
    </location>
</feature>
<dbReference type="GO" id="GO:0046872">
    <property type="term" value="F:metal ion binding"/>
    <property type="evidence" value="ECO:0007669"/>
    <property type="project" value="UniProtKB-KW"/>
</dbReference>
<feature type="transmembrane region" description="Helical" evidence="8">
    <location>
        <begin position="1059"/>
        <end position="1079"/>
    </location>
</feature>
<name>A0A1R2C644_9CILI</name>
<dbReference type="InterPro" id="IPR001054">
    <property type="entry name" value="A/G_cyclase"/>
</dbReference>
<feature type="transmembrane region" description="Helical" evidence="8">
    <location>
        <begin position="1021"/>
        <end position="1047"/>
    </location>
</feature>
<keyword evidence="2 8" id="KW-0812">Transmembrane</keyword>
<comment type="caution">
    <text evidence="10">The sequence shown here is derived from an EMBL/GenBank/DDBJ whole genome shotgun (WGS) entry which is preliminary data.</text>
</comment>
<dbReference type="InterPro" id="IPR032631">
    <property type="entry name" value="P-type_ATPase_N"/>
</dbReference>
<evidence type="ECO:0000256" key="3">
    <source>
        <dbReference type="ARBA" id="ARBA00022723"/>
    </source>
</evidence>
<dbReference type="SUPFAM" id="SSF81665">
    <property type="entry name" value="Calcium ATPase, transmembrane domain M"/>
    <property type="match status" value="1"/>
</dbReference>
<dbReference type="InterPro" id="IPR029787">
    <property type="entry name" value="Nucleotide_cyclase"/>
</dbReference>
<dbReference type="SUPFAM" id="SSF55073">
    <property type="entry name" value="Nucleotide cyclase"/>
    <property type="match status" value="2"/>
</dbReference>
<feature type="transmembrane region" description="Helical" evidence="8">
    <location>
        <begin position="319"/>
        <end position="342"/>
    </location>
</feature>
<evidence type="ECO:0000256" key="1">
    <source>
        <dbReference type="ARBA" id="ARBA00004141"/>
    </source>
</evidence>
<evidence type="ECO:0000256" key="4">
    <source>
        <dbReference type="ARBA" id="ARBA00022842"/>
    </source>
</evidence>
<dbReference type="SUPFAM" id="SSF81653">
    <property type="entry name" value="Calcium ATPase, transduction domain A"/>
    <property type="match status" value="1"/>
</dbReference>
<feature type="domain" description="Guanylate cyclase" evidence="9">
    <location>
        <begin position="1907"/>
        <end position="2037"/>
    </location>
</feature>
<feature type="transmembrane region" description="Helical" evidence="8">
    <location>
        <begin position="1086"/>
        <end position="1103"/>
    </location>
</feature>
<dbReference type="Gene3D" id="3.40.50.1000">
    <property type="entry name" value="HAD superfamily/HAD-like"/>
    <property type="match status" value="1"/>
</dbReference>
<feature type="transmembrane region" description="Helical" evidence="8">
    <location>
        <begin position="1790"/>
        <end position="1810"/>
    </location>
</feature>
<dbReference type="OrthoDB" id="354346at2759"/>
<dbReference type="Pfam" id="PF00211">
    <property type="entry name" value="Guanylate_cyc"/>
    <property type="match status" value="2"/>
</dbReference>
<reference evidence="10 11" key="1">
    <citation type="submission" date="2016-11" db="EMBL/GenBank/DDBJ databases">
        <title>The macronuclear genome of Stentor coeruleus: a giant cell with tiny introns.</title>
        <authorList>
            <person name="Slabodnick M."/>
            <person name="Ruby J.G."/>
            <person name="Reiff S.B."/>
            <person name="Swart E.C."/>
            <person name="Gosai S."/>
            <person name="Prabakaran S."/>
            <person name="Witkowska E."/>
            <person name="Larue G.E."/>
            <person name="Fisher S."/>
            <person name="Freeman R.M."/>
            <person name="Gunawardena J."/>
            <person name="Chu W."/>
            <person name="Stover N.A."/>
            <person name="Gregory B.D."/>
            <person name="Nowacki M."/>
            <person name="Derisi J."/>
            <person name="Roy S.W."/>
            <person name="Marshall W.F."/>
            <person name="Sood P."/>
        </authorList>
    </citation>
    <scope>NUCLEOTIDE SEQUENCE [LARGE SCALE GENOMIC DNA]</scope>
    <source>
        <strain evidence="10">WM001</strain>
    </source>
</reference>
<evidence type="ECO:0000256" key="8">
    <source>
        <dbReference type="SAM" id="Phobius"/>
    </source>
</evidence>
<dbReference type="GO" id="GO:0035556">
    <property type="term" value="P:intracellular signal transduction"/>
    <property type="evidence" value="ECO:0007669"/>
    <property type="project" value="InterPro"/>
</dbReference>
<keyword evidence="3" id="KW-0479">Metal-binding</keyword>
<evidence type="ECO:0000256" key="5">
    <source>
        <dbReference type="ARBA" id="ARBA00022989"/>
    </source>
</evidence>
<sequence>MRNRNFIFGKKLEKESAFRVIDFNTISTFKSNKVITQKYTFWNIIPKTVLEEFQKLPYIWMIFLMAVEFSPYCEKISLKISVALPLGLMILSRLYQNIKIARIQYYFDKELNNRWYQVFNETDFCMKKSQDISVCDLVLIKVNEIMPADAIILAVDSDTNEVFIDLKGVQGKIDLVKKKPVKETQTFIVYDGMSIVELLRHIENVKVIQPCQSFARFHGKIKIKSNPHVTHLKQDNFIPAGAKIINCSWVLTLVTYTGKDTKMWLNCSPNNFLKFSKYDKTFNIMMMVSFTIMIFAILLCFLINYFFYNLELGSTGQELFFNFVILFSCLLPISFILLIRIIKYTQTWLILRHESKKKQSSISIPNPKIIEDLGKVEYIITEKTGILTDNDLQVQTCIIQRSVYMCKENYEFYETNTLNHRDSDISPLINESNRLAYKIPINTFENLKISIQNEMLTVEKQYFFVGIIMCNQLLPNFDKCISIDDHVILEFGKSIGINVLHRDKKDCEIEIGNKRLKFRYLCSELIEKSVIKIALKNLTEEDIVIIEKGPLEHMIASFKDEIDQEMIEECLAGRTLFGIRKIAYGFKFIQRDQLKKFYFELKQAQSSLINYQGRLKGIFEKYASNLSFLGIIGIERNISPGVCEAVKTLTDAGMKLWISTCDTEESALLTGIRAGIINEETPIIRLSEFSSASEIMEEMEKLVKQKVYMGKSFEKLAEIEEVKNDQFEHLNSEEHMSEYPPTSYRKSIKYIRNKVRRGNKKKSSGYPLLTMLGFKKKNKNFNRYNTTTFNFALSVDSKSLDLALTTRALRKNLIILLFAARSVFFNDLTPEHKVKVVKLAKNNFTFKPTVVAITSEGCDAGVILEADIGVYLDSNTGVFASNSQNEPIESNVTKSTQNSENSTSLLQAFYEIKVETFPKLIEIILKYGHSSHTRMLKVIKLCIYKNFLLFSGLFWYQIAAHFSANPLIDYDIIVCYDLFVTFAILVVIGIFDVEISYKDLQKHPNLYSNGYLRHLMNPRDYYITIGQGFVHGSLVYGCLVLFCSSIVNKNGFTEDYESIGMQFFIIISIFFILLSVFNTSRKFLQIVYFFVGLISLIIIISITCNYKLGYSYVSQDSIIGRSTFWVLVCIAPIFCFISSSLNAHELMKYKFLTRIEQFSIKIQKVFTDSTVWKILPKDNSFEINKKTLKFKSLFKEREYVNSFFSNHIKHLRIAISCLFIIASANFILVMVDVPTILDLGYYTVIPTILPLFLLIGTYHKNINWNSFYLLIFAVTVIVCLTDAYSSTYSTIFRYPIFMIVFGIAFSYNWIESVIQVSILYIISVVLCIVETNRVEPEGIYVVVFHWAIIIFTFGVLILLICYSRTLARRNDFGYIQKVEIEVEKASNILSYLLPEFVKKRVKEGVRYIAEDKGTVSVVFCDMYDFDKIINLYTPQELTYFLDDIFGRIDLLCENLGVSKIETVGKTYLACAGLKDSESGMDSALIKIPHARRAIEFALAILKEMEKIQLKDGSNLMFKIGINSGPVTAGVVGYHKPQFSLVGDTVNTSSRMCSTLTEPNSIQISMITYNLIGDKNGLKFHDRSVEVKGKGFMDTKIVDVPKQSNEETNDESASLPKRNSSNMGGGSSFNIGSHNKISDPNHTPSVSKMKRSSLLMNLDFDNDKDLLKKANTQRVYHMVNFICKETKAEHNFRIEFLETSYKRRLYGLIVALICNLSLIILESIQVSLELEHYSVTRLTTLIVEVIFIVLFLILYKNYNSKLKYCYCLSLIYTLNFQVFFIASFYDHNDILIEFMYFMYRFLLVNFFSGLLFARNIFMNIINISIWFIEIALWAPSFSNYIYSSALILIILTTVYSYEGKQRINAVLKNVASKELNITEELLMQMMPPQALRNLQEDNVVTDRLSQVTIMYADIVGFTAWSSVRTSREVVGMLSELFTRFDKMCVQYNIYKVHTIGDCYVAMGYMDEHQRNPAKEAVNMLSFARSLIDVIEETNEKCNCELNMRIGMHTGEVIGGITGTKIVRYDIYGPDTNLANKMESNGEPGKITVSEDTKNLIENYTSDSYNFTFLKEIKTPVQGKSVKIYLVTFLNEVLGINNKD</sequence>
<gene>
    <name evidence="10" type="ORF">SteCoe_14400</name>
</gene>
<dbReference type="Gene3D" id="3.30.70.1230">
    <property type="entry name" value="Nucleotide cyclase"/>
    <property type="match status" value="2"/>
</dbReference>
<feature type="transmembrane region" description="Helical" evidence="8">
    <location>
        <begin position="284"/>
        <end position="307"/>
    </location>
</feature>
<dbReference type="CDD" id="cd07302">
    <property type="entry name" value="CHD"/>
    <property type="match status" value="2"/>
</dbReference>
<accession>A0A1R2C644</accession>
<dbReference type="GO" id="GO:0005886">
    <property type="term" value="C:plasma membrane"/>
    <property type="evidence" value="ECO:0007669"/>
    <property type="project" value="TreeGrafter"/>
</dbReference>
<dbReference type="GO" id="GO:0045332">
    <property type="term" value="P:phospholipid translocation"/>
    <property type="evidence" value="ECO:0007669"/>
    <property type="project" value="TreeGrafter"/>
</dbReference>
<dbReference type="InterPro" id="IPR032630">
    <property type="entry name" value="P_typ_ATPase_c"/>
</dbReference>
<dbReference type="InterPro" id="IPR008250">
    <property type="entry name" value="ATPase_P-typ_transduc_dom_A_sf"/>
</dbReference>
<keyword evidence="11" id="KW-1185">Reference proteome</keyword>
<feature type="transmembrane region" description="Helical" evidence="8">
    <location>
        <begin position="1267"/>
        <end position="1285"/>
    </location>
</feature>
<feature type="transmembrane region" description="Helical" evidence="8">
    <location>
        <begin position="1291"/>
        <end position="1310"/>
    </location>
</feature>
<dbReference type="Proteomes" id="UP000187209">
    <property type="component" value="Unassembled WGS sequence"/>
</dbReference>
<feature type="transmembrane region" description="Helical" evidence="8">
    <location>
        <begin position="1239"/>
        <end position="1255"/>
    </location>
</feature>
<dbReference type="Pfam" id="PF16209">
    <property type="entry name" value="PhoLip_ATPase_N"/>
    <property type="match status" value="1"/>
</dbReference>
<dbReference type="GO" id="GO:0009190">
    <property type="term" value="P:cyclic nucleotide biosynthetic process"/>
    <property type="evidence" value="ECO:0007669"/>
    <property type="project" value="InterPro"/>
</dbReference>
<dbReference type="Gene3D" id="2.70.150.10">
    <property type="entry name" value="Calcium-transporting ATPase, cytoplasmic transduction domain A"/>
    <property type="match status" value="1"/>
</dbReference>
<evidence type="ECO:0000256" key="6">
    <source>
        <dbReference type="ARBA" id="ARBA00023136"/>
    </source>
</evidence>
<feature type="transmembrane region" description="Helical" evidence="8">
    <location>
        <begin position="970"/>
        <end position="993"/>
    </location>
</feature>
<keyword evidence="4" id="KW-0460">Magnesium</keyword>
<keyword evidence="5 8" id="KW-1133">Transmembrane helix</keyword>
<feature type="transmembrane region" description="Helical" evidence="8">
    <location>
        <begin position="1340"/>
        <end position="1362"/>
    </location>
</feature>
<dbReference type="PROSITE" id="PS50125">
    <property type="entry name" value="GUANYLATE_CYCLASE_2"/>
    <property type="match status" value="2"/>
</dbReference>
<feature type="transmembrane region" description="Helical" evidence="8">
    <location>
        <begin position="1839"/>
        <end position="1856"/>
    </location>
</feature>
<evidence type="ECO:0000313" key="11">
    <source>
        <dbReference type="Proteomes" id="UP000187209"/>
    </source>
</evidence>
<feature type="transmembrane region" description="Helical" evidence="8">
    <location>
        <begin position="1123"/>
        <end position="1144"/>
    </location>
</feature>
<dbReference type="SMART" id="SM00044">
    <property type="entry name" value="CYCc"/>
    <property type="match status" value="2"/>
</dbReference>
<dbReference type="EMBL" id="MPUH01000268">
    <property type="protein sequence ID" value="OMJ84449.1"/>
    <property type="molecule type" value="Genomic_DNA"/>
</dbReference>
<feature type="domain" description="Guanylate cyclase" evidence="9">
    <location>
        <begin position="1416"/>
        <end position="1552"/>
    </location>
</feature>
<dbReference type="InterPro" id="IPR023214">
    <property type="entry name" value="HAD_sf"/>
</dbReference>
<evidence type="ECO:0000313" key="10">
    <source>
        <dbReference type="EMBL" id="OMJ84449.1"/>
    </source>
</evidence>
<dbReference type="InterPro" id="IPR036412">
    <property type="entry name" value="HAD-like_sf"/>
</dbReference>
<dbReference type="SUPFAM" id="SSF56784">
    <property type="entry name" value="HAD-like"/>
    <property type="match status" value="1"/>
</dbReference>
<dbReference type="GO" id="GO:0140326">
    <property type="term" value="F:ATPase-coupled intramembrane lipid transporter activity"/>
    <property type="evidence" value="ECO:0007669"/>
    <property type="project" value="TreeGrafter"/>
</dbReference>
<protein>
    <recommendedName>
        <fullName evidence="9">Guanylate cyclase domain-containing protein</fullName>
    </recommendedName>
</protein>
<evidence type="ECO:0000256" key="7">
    <source>
        <dbReference type="SAM" id="MobiDB-lite"/>
    </source>
</evidence>
<organism evidence="10 11">
    <name type="scientific">Stentor coeruleus</name>
    <dbReference type="NCBI Taxonomy" id="5963"/>
    <lineage>
        <taxon>Eukaryota</taxon>
        <taxon>Sar</taxon>
        <taxon>Alveolata</taxon>
        <taxon>Ciliophora</taxon>
        <taxon>Postciliodesmatophora</taxon>
        <taxon>Heterotrichea</taxon>
        <taxon>Heterotrichida</taxon>
        <taxon>Stentoridae</taxon>
        <taxon>Stentor</taxon>
    </lineage>
</organism>
<evidence type="ECO:0000256" key="2">
    <source>
        <dbReference type="ARBA" id="ARBA00022692"/>
    </source>
</evidence>
<dbReference type="PANTHER" id="PTHR24092">
    <property type="entry name" value="PROBABLE PHOSPHOLIPID-TRANSPORTING ATPASE"/>
    <property type="match status" value="1"/>
</dbReference>